<dbReference type="Proteomes" id="UP001442494">
    <property type="component" value="Unassembled WGS sequence"/>
</dbReference>
<dbReference type="InterPro" id="IPR005302">
    <property type="entry name" value="MoCF_Sase_C"/>
</dbReference>
<dbReference type="PROSITE" id="PS51340">
    <property type="entry name" value="MOSC"/>
    <property type="match status" value="1"/>
</dbReference>
<organism evidence="2 3">
    <name type="scientific">Funiculus sociatus GB2-A5</name>
    <dbReference type="NCBI Taxonomy" id="2933946"/>
    <lineage>
        <taxon>Bacteria</taxon>
        <taxon>Bacillati</taxon>
        <taxon>Cyanobacteriota</taxon>
        <taxon>Cyanophyceae</taxon>
        <taxon>Coleofasciculales</taxon>
        <taxon>Coleofasciculaceae</taxon>
        <taxon>Funiculus</taxon>
    </lineage>
</organism>
<evidence type="ECO:0000259" key="1">
    <source>
        <dbReference type="PROSITE" id="PS51340"/>
    </source>
</evidence>
<accession>A0ABV0JPW9</accession>
<name>A0ABV0JPW9_9CYAN</name>
<evidence type="ECO:0000313" key="3">
    <source>
        <dbReference type="Proteomes" id="UP001442494"/>
    </source>
</evidence>
<comment type="caution">
    <text evidence="2">The sequence shown here is derived from an EMBL/GenBank/DDBJ whole genome shotgun (WGS) entry which is preliminary data.</text>
</comment>
<dbReference type="InterPro" id="IPR005303">
    <property type="entry name" value="MOCOS_middle"/>
</dbReference>
<dbReference type="SUPFAM" id="SSF141673">
    <property type="entry name" value="MOSC N-terminal domain-like"/>
    <property type="match status" value="1"/>
</dbReference>
<dbReference type="Pfam" id="PF03476">
    <property type="entry name" value="MOSC_N"/>
    <property type="match status" value="1"/>
</dbReference>
<evidence type="ECO:0000313" key="2">
    <source>
        <dbReference type="EMBL" id="MEP0865467.1"/>
    </source>
</evidence>
<sequence>MYRVSTTLNSPVPYLTRILIYPIKSLDGVAVTKATVLKSGALQHDREFAIVDEHGKFVNGKRNPKVHLLRTSFDIDASSDTINRVCLEVQGTKLGGVFHLERECAELEAWLSEYFGFKVKLLQNSLLGFPDDTDASGPTVISTATLETVASWFPELEKGAISPVEEMRRRIRANLEIGGVPQFWEDGLFAEVGIRVQFQVKDVQMMGVNPCQRCVVPTRDTFTGEVYPSFQKIFVSQRQETLPDGVNLSRFNHFFRLSVNTQIPESEAGKILQVGDEVEI</sequence>
<reference evidence="2 3" key="1">
    <citation type="submission" date="2022-04" db="EMBL/GenBank/DDBJ databases">
        <title>Positive selection, recombination, and allopatry shape intraspecific diversity of widespread and dominant cyanobacteria.</title>
        <authorList>
            <person name="Wei J."/>
            <person name="Shu W."/>
            <person name="Hu C."/>
        </authorList>
    </citation>
    <scope>NUCLEOTIDE SEQUENCE [LARGE SCALE GENOMIC DNA]</scope>
    <source>
        <strain evidence="2 3">GB2-A5</strain>
    </source>
</reference>
<protein>
    <submittedName>
        <fullName evidence="2">MOSC N-terminal beta barrel domain-containing protein</fullName>
    </submittedName>
</protein>
<dbReference type="RefSeq" id="WP_190418690.1">
    <property type="nucleotide sequence ID" value="NZ_JAMPKK010000027.1"/>
</dbReference>
<gene>
    <name evidence="2" type="ORF">NDI37_13430</name>
</gene>
<proteinExistence type="predicted"/>
<dbReference type="EMBL" id="JAMPKK010000027">
    <property type="protein sequence ID" value="MEP0865467.1"/>
    <property type="molecule type" value="Genomic_DNA"/>
</dbReference>
<feature type="domain" description="MOSC" evidence="1">
    <location>
        <begin position="104"/>
        <end position="280"/>
    </location>
</feature>
<keyword evidence="3" id="KW-1185">Reference proteome</keyword>